<dbReference type="Proteomes" id="UP000002866">
    <property type="component" value="Chromosome 7"/>
</dbReference>
<dbReference type="RefSeq" id="XP_004181788.1">
    <property type="nucleotide sequence ID" value="XM_004181740.1"/>
</dbReference>
<dbReference type="AlphaFoldDB" id="I2H7B7"/>
<dbReference type="KEGG" id="tbl:TBLA_0G03320"/>
<accession>I2H7B7</accession>
<proteinExistence type="predicted"/>
<feature type="region of interest" description="Disordered" evidence="1">
    <location>
        <begin position="25"/>
        <end position="64"/>
    </location>
</feature>
<evidence type="ECO:0000313" key="3">
    <source>
        <dbReference type="Proteomes" id="UP000002866"/>
    </source>
</evidence>
<reference evidence="2 3" key="1">
    <citation type="journal article" date="2011" name="Proc. Natl. Acad. Sci. U.S.A.">
        <title>Evolutionary erosion of yeast sex chromosomes by mating-type switching accidents.</title>
        <authorList>
            <person name="Gordon J.L."/>
            <person name="Armisen D."/>
            <person name="Proux-Wera E."/>
            <person name="Oheigeartaigh S.S."/>
            <person name="Byrne K.P."/>
            <person name="Wolfe K.H."/>
        </authorList>
    </citation>
    <scope>NUCLEOTIDE SEQUENCE [LARGE SCALE GENOMIC DNA]</scope>
    <source>
        <strain evidence="3">ATCC 34711 / CBS 6284 / DSM 70876 / NBRC 10599 / NRRL Y-10934 / UCD 77-7</strain>
    </source>
</reference>
<gene>
    <name evidence="2" type="primary">TBLA0G03320</name>
    <name evidence="2" type="ORF">TBLA_0G03320</name>
</gene>
<dbReference type="OrthoDB" id="4096434at2759"/>
<protein>
    <submittedName>
        <fullName evidence="2">Uncharacterized protein</fullName>
    </submittedName>
</protein>
<name>I2H7B7_HENB6</name>
<sequence length="260" mass="30663">MDINYITIEQPISYEEERDNKERNYYLDPFVKDKGERKPKGKQEEIEKEKEKVNQEGQIEGKDKEKEKIVKEDILFSLDNIGDSELKNKDKKKKKKKKKKGCVEIDGINTEMFCDQTMCSSDSDSEMEREVEVEGGIEDHDSTKHDVAKSRLSINKLTELLNLKNKEETILIEKKLICILREELKFPIGEKTWIKDTSKEYRTELIHQLYERVTDEYPNLSIELIDTIIRRAGYSMMQTRLRRERRARARAKAQGQLPLD</sequence>
<dbReference type="EMBL" id="HE806322">
    <property type="protein sequence ID" value="CCH62269.1"/>
    <property type="molecule type" value="Genomic_DNA"/>
</dbReference>
<evidence type="ECO:0000256" key="1">
    <source>
        <dbReference type="SAM" id="MobiDB-lite"/>
    </source>
</evidence>
<organism evidence="2 3">
    <name type="scientific">Henningerozyma blattae (strain ATCC 34711 / CBS 6284 / DSM 70876 / NBRC 10599 / NRRL Y-10934 / UCD 77-7)</name>
    <name type="common">Yeast</name>
    <name type="synonym">Tetrapisispora blattae</name>
    <dbReference type="NCBI Taxonomy" id="1071380"/>
    <lineage>
        <taxon>Eukaryota</taxon>
        <taxon>Fungi</taxon>
        <taxon>Dikarya</taxon>
        <taxon>Ascomycota</taxon>
        <taxon>Saccharomycotina</taxon>
        <taxon>Saccharomycetes</taxon>
        <taxon>Saccharomycetales</taxon>
        <taxon>Saccharomycetaceae</taxon>
        <taxon>Henningerozyma</taxon>
    </lineage>
</organism>
<dbReference type="GeneID" id="14497401"/>
<evidence type="ECO:0000313" key="2">
    <source>
        <dbReference type="EMBL" id="CCH62269.1"/>
    </source>
</evidence>
<dbReference type="eggNOG" id="ENOG502S1A5">
    <property type="taxonomic scope" value="Eukaryota"/>
</dbReference>
<dbReference type="InParanoid" id="I2H7B7"/>
<dbReference type="HOGENOM" id="CLU_1070310_0_0_1"/>
<keyword evidence="3" id="KW-1185">Reference proteome</keyword>